<feature type="compositionally biased region" description="Basic and acidic residues" evidence="1">
    <location>
        <begin position="114"/>
        <end position="125"/>
    </location>
</feature>
<evidence type="ECO:0000256" key="1">
    <source>
        <dbReference type="SAM" id="MobiDB-lite"/>
    </source>
</evidence>
<feature type="compositionally biased region" description="Basic and acidic residues" evidence="1">
    <location>
        <begin position="90"/>
        <end position="104"/>
    </location>
</feature>
<feature type="compositionally biased region" description="Basic and acidic residues" evidence="1">
    <location>
        <begin position="240"/>
        <end position="262"/>
    </location>
</feature>
<dbReference type="GeneID" id="20713267"/>
<dbReference type="AlphaFoldDB" id="J4DNF6"/>
<reference evidence="3 4" key="1">
    <citation type="journal article" date="2012" name="MBio">
        <title>Comparative genome analysis of three eukaryotic parasites with differing abilities to transform leukocytes reveals key mediators of Theileria-induced leukocyte transformation.</title>
        <authorList>
            <person name="Hayashida K."/>
            <person name="Hara Y."/>
            <person name="Abe T."/>
            <person name="Yamasaki C."/>
            <person name="Toyoda A."/>
            <person name="Kosuge T."/>
            <person name="Suzuki Y."/>
            <person name="Sato Y."/>
            <person name="Kawashima S."/>
            <person name="Katayama T."/>
            <person name="Wakaguri H."/>
            <person name="Inoue N."/>
            <person name="Homma K."/>
            <person name="Tada-Umezaki M."/>
            <person name="Yagi Y."/>
            <person name="Fujii Y."/>
            <person name="Habara T."/>
            <person name="Kanehisa M."/>
            <person name="Watanabe H."/>
            <person name="Ito K."/>
            <person name="Gojobori T."/>
            <person name="Sugawara H."/>
            <person name="Imanishi T."/>
            <person name="Weir W."/>
            <person name="Gardner M."/>
            <person name="Pain A."/>
            <person name="Shiels B."/>
            <person name="Hattori M."/>
            <person name="Nene V."/>
            <person name="Sugimoto C."/>
        </authorList>
    </citation>
    <scope>NUCLEOTIDE SEQUENCE [LARGE SCALE GENOMIC DNA]</scope>
    <source>
        <strain evidence="3 4">Shintoku</strain>
    </source>
</reference>
<feature type="signal peptide" evidence="2">
    <location>
        <begin position="1"/>
        <end position="21"/>
    </location>
</feature>
<evidence type="ECO:0000256" key="2">
    <source>
        <dbReference type="SAM" id="SignalP"/>
    </source>
</evidence>
<dbReference type="EMBL" id="AP011946">
    <property type="protein sequence ID" value="BAM38874.1"/>
    <property type="molecule type" value="Genomic_DNA"/>
</dbReference>
<keyword evidence="4" id="KW-1185">Reference proteome</keyword>
<evidence type="ECO:0000313" key="4">
    <source>
        <dbReference type="Proteomes" id="UP000003786"/>
    </source>
</evidence>
<protein>
    <submittedName>
        <fullName evidence="3">Uncharacterized protein</fullName>
    </submittedName>
</protein>
<gene>
    <name evidence="3" type="ORF">TOT_010000341</name>
</gene>
<dbReference type="KEGG" id="tot:TOT_010000341"/>
<dbReference type="VEuPathDB" id="PiroplasmaDB:TOT_010000341"/>
<dbReference type="Proteomes" id="UP000003786">
    <property type="component" value="Chromosome 1"/>
</dbReference>
<feature type="region of interest" description="Disordered" evidence="1">
    <location>
        <begin position="232"/>
        <end position="262"/>
    </location>
</feature>
<feature type="compositionally biased region" description="Polar residues" evidence="1">
    <location>
        <begin position="79"/>
        <end position="88"/>
    </location>
</feature>
<feature type="region of interest" description="Disordered" evidence="1">
    <location>
        <begin position="57"/>
        <end position="213"/>
    </location>
</feature>
<feature type="compositionally biased region" description="Acidic residues" evidence="1">
    <location>
        <begin position="201"/>
        <end position="213"/>
    </location>
</feature>
<evidence type="ECO:0000313" key="3">
    <source>
        <dbReference type="EMBL" id="BAM38874.1"/>
    </source>
</evidence>
<feature type="compositionally biased region" description="Polar residues" evidence="1">
    <location>
        <begin position="126"/>
        <end position="139"/>
    </location>
</feature>
<proteinExistence type="predicted"/>
<organism evidence="3 4">
    <name type="scientific">Theileria orientalis strain Shintoku</name>
    <dbReference type="NCBI Taxonomy" id="869250"/>
    <lineage>
        <taxon>Eukaryota</taxon>
        <taxon>Sar</taxon>
        <taxon>Alveolata</taxon>
        <taxon>Apicomplexa</taxon>
        <taxon>Aconoidasida</taxon>
        <taxon>Piroplasmida</taxon>
        <taxon>Theileriidae</taxon>
        <taxon>Theileria</taxon>
    </lineage>
</organism>
<feature type="chain" id="PRO_5003777962" evidence="2">
    <location>
        <begin position="22"/>
        <end position="280"/>
    </location>
</feature>
<accession>J4DNF6</accession>
<name>J4DNF6_THEOR</name>
<feature type="compositionally biased region" description="Basic and acidic residues" evidence="1">
    <location>
        <begin position="64"/>
        <end position="78"/>
    </location>
</feature>
<dbReference type="RefSeq" id="XP_009689175.1">
    <property type="nucleotide sequence ID" value="XM_009690880.1"/>
</dbReference>
<sequence length="280" mass="32149">MNTTFVTLGALLLLKFACTSNENEDLEEVREAVDSINCEVQRFISIFEDYIIQQNNPRKKLKRSKSDHGSEGKKEYARTHSSIESQLNREGLELNVDDHGRFDFVPKNGVESSNKAKDEPRKSEDSGAQAQKGHQSDTLKSTKKRRPSVHFERKSRSLTRSGARRKRAKGSDSSSEEPIPIKSRYVEHTFTEQDTNQEPNHDEDDDLDDDLDNEIAELTSNLSNTTIDDEAKCARRKVRSSSEDRYNRRVHGHCCDSSDEETKQFEKDEKDILYNKFKSL</sequence>
<keyword evidence="2" id="KW-0732">Signal</keyword>